<dbReference type="Gene3D" id="3.40.50.2000">
    <property type="entry name" value="Glycogen Phosphorylase B"/>
    <property type="match status" value="1"/>
</dbReference>
<dbReference type="SUPFAM" id="SSF53756">
    <property type="entry name" value="UDP-Glycosyltransferase/glycogen phosphorylase"/>
    <property type="match status" value="1"/>
</dbReference>
<gene>
    <name evidence="2" type="ORF">B9Q06_00005</name>
</gene>
<dbReference type="InterPro" id="IPR001296">
    <property type="entry name" value="Glyco_trans_1"/>
</dbReference>
<accession>A0A2R6BE39</accession>
<evidence type="ECO:0000259" key="1">
    <source>
        <dbReference type="Pfam" id="PF00534"/>
    </source>
</evidence>
<dbReference type="AlphaFoldDB" id="A0A2R6BE39"/>
<reference evidence="2 3" key="1">
    <citation type="submission" date="2017-04" db="EMBL/GenBank/DDBJ databases">
        <title>Novel microbial lineages endemic to geothermal iron-oxide mats fill important gaps in the evolutionary history of Archaea.</title>
        <authorList>
            <person name="Jay Z.J."/>
            <person name="Beam J.P."/>
            <person name="Dlakic M."/>
            <person name="Rusch D.B."/>
            <person name="Kozubal M.A."/>
            <person name="Inskeep W.P."/>
        </authorList>
    </citation>
    <scope>NUCLEOTIDE SEQUENCE [LARGE SCALE GENOMIC DNA]</scope>
    <source>
        <strain evidence="2">ECH_B_2</strain>
    </source>
</reference>
<dbReference type="Pfam" id="PF00534">
    <property type="entry name" value="Glycos_transf_1"/>
    <property type="match status" value="1"/>
</dbReference>
<dbReference type="EMBL" id="NEXH01000001">
    <property type="protein sequence ID" value="PSN96886.1"/>
    <property type="molecule type" value="Genomic_DNA"/>
</dbReference>
<dbReference type="PANTHER" id="PTHR45919">
    <property type="entry name" value="GDP-MAN:MAN(3)GLCNAC(2)-PP-DOL ALPHA-1,2-MANNOSYLTRANSFERASE"/>
    <property type="match status" value="1"/>
</dbReference>
<protein>
    <submittedName>
        <fullName evidence="2">Glycosyl transferase</fullName>
    </submittedName>
</protein>
<proteinExistence type="predicted"/>
<comment type="caution">
    <text evidence="2">The sequence shown here is derived from an EMBL/GenBank/DDBJ whole genome shotgun (WGS) entry which is preliminary data.</text>
</comment>
<name>A0A2R6BE39_9ARCH</name>
<dbReference type="GO" id="GO:0004377">
    <property type="term" value="F:GDP-Man:Man(3)GlcNAc(2)-PP-Dol alpha-1,2-mannosyltransferase activity"/>
    <property type="evidence" value="ECO:0007669"/>
    <property type="project" value="InterPro"/>
</dbReference>
<dbReference type="Proteomes" id="UP000241284">
    <property type="component" value="Unassembled WGS sequence"/>
</dbReference>
<keyword evidence="2" id="KW-0808">Transferase</keyword>
<organism evidence="2 3">
    <name type="scientific">Candidatus Marsarchaeota G2 archaeon ECH_B_2</name>
    <dbReference type="NCBI Taxonomy" id="1978160"/>
    <lineage>
        <taxon>Archaea</taxon>
        <taxon>Candidatus Marsarchaeota</taxon>
        <taxon>Candidatus Marsarchaeota group 2</taxon>
    </lineage>
</organism>
<dbReference type="CDD" id="cd03801">
    <property type="entry name" value="GT4_PimA-like"/>
    <property type="match status" value="1"/>
</dbReference>
<dbReference type="GO" id="GO:0006487">
    <property type="term" value="P:protein N-linked glycosylation"/>
    <property type="evidence" value="ECO:0007669"/>
    <property type="project" value="TreeGrafter"/>
</dbReference>
<dbReference type="PANTHER" id="PTHR45919:SF1">
    <property type="entry name" value="GDP-MAN:MAN(3)GLCNAC(2)-PP-DOL ALPHA-1,2-MANNOSYLTRANSFERASE"/>
    <property type="match status" value="1"/>
</dbReference>
<feature type="domain" description="Glycosyl transferase family 1" evidence="1">
    <location>
        <begin position="218"/>
        <end position="374"/>
    </location>
</feature>
<evidence type="ECO:0000313" key="3">
    <source>
        <dbReference type="Proteomes" id="UP000241284"/>
    </source>
</evidence>
<sequence>MRNAVVGHHYWDRPGGGQLVCASSAYALEKSGYNPVLTSTTSFNPQSYTTWFGIDLSSYPRVNWNISLRMFGLHLRLVAWRPMLKAIRDYGAKLLFTDEVTYKPLLKHRVKMGFRIIEYIHFPYEVSTDPRFRGTGLSYGEDPYVLERYGNFPMNIYWWSYIKLLPHYMREDPFESADLVLTNSAWTAELGKRVYGKTPEVLNPPLPPNVPVLKSARPFEGRQKAIVMLGRFSEEKRYHWVIGEVMPKLVKEVPGVKLLIFGGAGTRTAKAYIERLRRMVKEKGIEDMVILIPDAPRHAINEAMDSSRAFFHSTINEHWGIVVAEALARRLPIVVHKSGGAWSDIAKKGRYGLGYENTDEAVLCLSKLLTDEKLWNIYSSSERVEDLTLGKFVDRLGRFLKELN</sequence>
<dbReference type="GO" id="GO:0016020">
    <property type="term" value="C:membrane"/>
    <property type="evidence" value="ECO:0007669"/>
    <property type="project" value="TreeGrafter"/>
</dbReference>
<dbReference type="InterPro" id="IPR038013">
    <property type="entry name" value="ALG11"/>
</dbReference>
<evidence type="ECO:0000313" key="2">
    <source>
        <dbReference type="EMBL" id="PSN96886.1"/>
    </source>
</evidence>